<dbReference type="AlphaFoldDB" id="A0A0Q9YV10"/>
<dbReference type="PANTHER" id="PTHR30469">
    <property type="entry name" value="MULTIDRUG RESISTANCE PROTEIN MDTA"/>
    <property type="match status" value="1"/>
</dbReference>
<sequence>MKIKNKLLTIGLPMIAASMLILTAKAVYHPTREAGVPMMEPASYEQSQRIAGIGIVEPQSEVINIGTHISGVVQQIHVKVGQQVKEGEPLFTIDERGVKAQLDNAHARLASAKCALEDVSMELSFYEKISNSNAISEEELSNKRFAVKRARTFVKEAETSIHELQTSLSRLTVTAPISGEILRLNIRVGEYASEGKLNEGFIVIGDTSKLHVRVEIDESDAQRLQQHASAKGALRSDGSNMVPLTFVRVEPMIKAKRTLTGESHERIDTRILEVIYAFDKQQLLAYPGQQMDVYIAPPSITS</sequence>
<dbReference type="InterPro" id="IPR058625">
    <property type="entry name" value="MdtA-like_BSH"/>
</dbReference>
<comment type="similarity">
    <text evidence="1">Belongs to the membrane fusion protein (MFP) (TC 8.A.1) family.</text>
</comment>
<dbReference type="GO" id="GO:0015562">
    <property type="term" value="F:efflux transmembrane transporter activity"/>
    <property type="evidence" value="ECO:0007669"/>
    <property type="project" value="TreeGrafter"/>
</dbReference>
<evidence type="ECO:0000313" key="5">
    <source>
        <dbReference type="EMBL" id="KRG20487.1"/>
    </source>
</evidence>
<name>A0A0Q9YV10_9GAMM</name>
<dbReference type="Gene3D" id="2.40.50.100">
    <property type="match status" value="1"/>
</dbReference>
<feature type="signal peptide" evidence="2">
    <location>
        <begin position="1"/>
        <end position="26"/>
    </location>
</feature>
<dbReference type="RefSeq" id="WP_075067028.1">
    <property type="nucleotide sequence ID" value="NZ_LKAJ02000001.1"/>
</dbReference>
<dbReference type="SUPFAM" id="SSF111369">
    <property type="entry name" value="HlyD-like secretion proteins"/>
    <property type="match status" value="1"/>
</dbReference>
<evidence type="ECO:0000259" key="3">
    <source>
        <dbReference type="Pfam" id="PF25876"/>
    </source>
</evidence>
<dbReference type="Gene3D" id="2.40.30.170">
    <property type="match status" value="1"/>
</dbReference>
<protein>
    <submittedName>
        <fullName evidence="6">Efflux RND transporter periplasmic adaptor subunit</fullName>
    </submittedName>
    <submittedName>
        <fullName evidence="5">Multidrug resistance protein MdtA</fullName>
    </submittedName>
</protein>
<evidence type="ECO:0000313" key="7">
    <source>
        <dbReference type="Proteomes" id="UP000051497"/>
    </source>
</evidence>
<dbReference type="OrthoDB" id="9785187at2"/>
<dbReference type="STRING" id="295108.HT99x_02416"/>
<dbReference type="EMBL" id="LKAJ02000001">
    <property type="protein sequence ID" value="MCS5712220.1"/>
    <property type="molecule type" value="Genomic_DNA"/>
</dbReference>
<keyword evidence="7" id="KW-1185">Reference proteome</keyword>
<reference evidence="6" key="2">
    <citation type="journal article" date="2016" name="Genome Announc.">
        <title>Draft Genome Sequences of Two Novel Amoeba-Resistant Intranuclear Bacteria, 'Candidatus Berkiella cookevillensis' and 'Candidatus Berkiella aquae'.</title>
        <authorList>
            <person name="Mehari Y.T."/>
            <person name="Arivett B.A."/>
            <person name="Farone A.L."/>
            <person name="Gunderson J.H."/>
            <person name="Farone M.B."/>
        </authorList>
    </citation>
    <scope>NUCLEOTIDE SEQUENCE</scope>
    <source>
        <strain evidence="6">HT99</strain>
    </source>
</reference>
<reference evidence="5" key="1">
    <citation type="submission" date="2015-09" db="EMBL/GenBank/DDBJ databases">
        <title>Draft Genome Sequences of Two Novel Amoeba-resistant Intranuclear Bacteria, Candidatus Berkiella cookevillensis and Candidatus Berkiella aquae.</title>
        <authorList>
            <person name="Mehari Y.T."/>
            <person name="Arivett B.A."/>
            <person name="Farone A.L."/>
            <person name="Gunderson J.H."/>
            <person name="Farone M.B."/>
        </authorList>
    </citation>
    <scope>NUCLEOTIDE SEQUENCE [LARGE SCALE GENOMIC DNA]</scope>
    <source>
        <strain evidence="5">HT99</strain>
    </source>
</reference>
<proteinExistence type="inferred from homology"/>
<dbReference type="EMBL" id="LKAJ01000011">
    <property type="protein sequence ID" value="KRG20487.1"/>
    <property type="molecule type" value="Genomic_DNA"/>
</dbReference>
<dbReference type="NCBIfam" id="TIGR01730">
    <property type="entry name" value="RND_mfp"/>
    <property type="match status" value="1"/>
</dbReference>
<organism evidence="5">
    <name type="scientific">Candidatus Berkiella aquae</name>
    <dbReference type="NCBI Taxonomy" id="295108"/>
    <lineage>
        <taxon>Bacteria</taxon>
        <taxon>Pseudomonadati</taxon>
        <taxon>Pseudomonadota</taxon>
        <taxon>Gammaproteobacteria</taxon>
        <taxon>Candidatus Berkiellales</taxon>
        <taxon>Candidatus Berkiellaceae</taxon>
        <taxon>Candidatus Berkiella</taxon>
    </lineage>
</organism>
<dbReference type="GO" id="GO:1990281">
    <property type="term" value="C:efflux pump complex"/>
    <property type="evidence" value="ECO:0007669"/>
    <property type="project" value="TreeGrafter"/>
</dbReference>
<feature type="domain" description="Multidrug resistance protein MdtA-like alpha-helical hairpin" evidence="3">
    <location>
        <begin position="101"/>
        <end position="168"/>
    </location>
</feature>
<evidence type="ECO:0000256" key="2">
    <source>
        <dbReference type="SAM" id="SignalP"/>
    </source>
</evidence>
<dbReference type="Gene3D" id="1.10.287.470">
    <property type="entry name" value="Helix hairpin bin"/>
    <property type="match status" value="1"/>
</dbReference>
<dbReference type="InterPro" id="IPR006143">
    <property type="entry name" value="RND_pump_MFP"/>
</dbReference>
<comment type="caution">
    <text evidence="5">The sequence shown here is derived from an EMBL/GenBank/DDBJ whole genome shotgun (WGS) entry which is preliminary data.</text>
</comment>
<accession>A0A0Q9YV10</accession>
<feature type="chain" id="PRO_5043129827" evidence="2">
    <location>
        <begin position="27"/>
        <end position="302"/>
    </location>
</feature>
<evidence type="ECO:0000256" key="1">
    <source>
        <dbReference type="ARBA" id="ARBA00009477"/>
    </source>
</evidence>
<gene>
    <name evidence="5" type="primary">mdtA_1</name>
    <name evidence="6" type="ORF">HT99x_012325</name>
    <name evidence="5" type="ORF">HT99x_02416</name>
</gene>
<evidence type="ECO:0000259" key="4">
    <source>
        <dbReference type="Pfam" id="PF25917"/>
    </source>
</evidence>
<feature type="domain" description="Multidrug resistance protein MdtA-like barrel-sandwich hybrid" evidence="4">
    <location>
        <begin position="62"/>
        <end position="198"/>
    </location>
</feature>
<reference evidence="6" key="3">
    <citation type="submission" date="2021-06" db="EMBL/GenBank/DDBJ databases">
        <title>Genomic Description and Analysis of Intracellular Bacteria, Candidatus Berkiella cookevillensis and Candidatus Berkiella aquae.</title>
        <authorList>
            <person name="Kidane D.T."/>
            <person name="Mehari Y.T."/>
            <person name="Rice F.C."/>
            <person name="Arivett B.A."/>
            <person name="Farone A.L."/>
            <person name="Berk S.G."/>
            <person name="Farone M.B."/>
        </authorList>
    </citation>
    <scope>NUCLEOTIDE SEQUENCE</scope>
    <source>
        <strain evidence="6">HT99</strain>
    </source>
</reference>
<evidence type="ECO:0000313" key="6">
    <source>
        <dbReference type="EMBL" id="MCS5712220.1"/>
    </source>
</evidence>
<dbReference type="Pfam" id="PF25876">
    <property type="entry name" value="HH_MFP_RND"/>
    <property type="match status" value="1"/>
</dbReference>
<dbReference type="InterPro" id="IPR058624">
    <property type="entry name" value="MdtA-like_HH"/>
</dbReference>
<keyword evidence="2" id="KW-0732">Signal</keyword>
<dbReference type="Pfam" id="PF25917">
    <property type="entry name" value="BSH_RND"/>
    <property type="match status" value="1"/>
</dbReference>
<dbReference type="Proteomes" id="UP000051497">
    <property type="component" value="Unassembled WGS sequence"/>
</dbReference>